<evidence type="ECO:0000256" key="1">
    <source>
        <dbReference type="ARBA" id="ARBA00010462"/>
    </source>
</evidence>
<dbReference type="GO" id="GO:0006272">
    <property type="term" value="P:leading strand elongation"/>
    <property type="evidence" value="ECO:0007669"/>
    <property type="project" value="TreeGrafter"/>
</dbReference>
<dbReference type="PANTHER" id="PTHR11352:SF0">
    <property type="entry name" value="PROLIFERATING CELL NUCLEAR ANTIGEN"/>
    <property type="match status" value="1"/>
</dbReference>
<feature type="region of interest" description="Disordered" evidence="3">
    <location>
        <begin position="101"/>
        <end position="120"/>
    </location>
</feature>
<feature type="compositionally biased region" description="Acidic residues" evidence="3">
    <location>
        <begin position="387"/>
        <end position="402"/>
    </location>
</feature>
<evidence type="ECO:0000259" key="4">
    <source>
        <dbReference type="Pfam" id="PF00705"/>
    </source>
</evidence>
<dbReference type="InterPro" id="IPR022649">
    <property type="entry name" value="Pr_cel_nuc_antig_C"/>
</dbReference>
<dbReference type="InterPro" id="IPR046938">
    <property type="entry name" value="DNA_clamp_sf"/>
</dbReference>
<dbReference type="InterPro" id="IPR022648">
    <property type="entry name" value="Pr_cel_nuc_antig_N"/>
</dbReference>
<evidence type="ECO:0000259" key="5">
    <source>
        <dbReference type="Pfam" id="PF02747"/>
    </source>
</evidence>
<comment type="similarity">
    <text evidence="1">Belongs to the PCNA family.</text>
</comment>
<dbReference type="GO" id="GO:0030337">
    <property type="term" value="F:DNA polymerase processivity factor activity"/>
    <property type="evidence" value="ECO:0007669"/>
    <property type="project" value="InterPro"/>
</dbReference>
<dbReference type="NCBIfam" id="TIGR00590">
    <property type="entry name" value="pcna"/>
    <property type="match status" value="1"/>
</dbReference>
<dbReference type="SUPFAM" id="SSF55979">
    <property type="entry name" value="DNA clamp"/>
    <property type="match status" value="2"/>
</dbReference>
<evidence type="ECO:0000256" key="2">
    <source>
        <dbReference type="ARBA" id="ARBA00023125"/>
    </source>
</evidence>
<accession>A0A3G4ZRF2</accession>
<dbReference type="Gene3D" id="3.70.10.10">
    <property type="match status" value="1"/>
</dbReference>
<reference evidence="6" key="1">
    <citation type="submission" date="2018-10" db="EMBL/GenBank/DDBJ databases">
        <title>Hidden diversity of soil giant viruses.</title>
        <authorList>
            <person name="Schulz F."/>
            <person name="Alteio L."/>
            <person name="Goudeau D."/>
            <person name="Ryan E.M."/>
            <person name="Malmstrom R.R."/>
            <person name="Blanchard J."/>
            <person name="Woyke T."/>
        </authorList>
    </citation>
    <scope>NUCLEOTIDE SEQUENCE</scope>
    <source>
        <strain evidence="6">TEV1</strain>
    </source>
</reference>
<sequence length="402" mass="46173">MNKKIELRLYWFKTDIKIVNINYCILIMLDRKTKKKITKDLDVKINDVVTVRTLIDVCKDFLGDVNLEFKRDPEMEKDDENDELLSTNTASDINNKKSVKQSKIKIESDEDPKNAANGKQENEVVKKNDFYGIKIIAVNTTKSLIIVIKLESKKFGIFKVSKPVYDVGINLSQLHKLIRSLDKDDILRISIDSDEKHLLILDVENEVRNSRTRNRLKTLDIDKKTYKIPETKFDMVVTMESSEFHRVCKDLSQLADYVEIVCKENSITFTSTGDCSDKSITIDASEHNGVKIKPLIPGKGLIVQGIFELKYFTMFQKCSGLCQNIQIYLKNNYPIFIKYFIASLGQILVGIVPVNDKSVNNNFSDEDDEYSDDDKPIKIKKSGKNESDDEDIDDYDDDVDDE</sequence>
<dbReference type="Pfam" id="PF00705">
    <property type="entry name" value="PCNA_N"/>
    <property type="match status" value="1"/>
</dbReference>
<evidence type="ECO:0000256" key="3">
    <source>
        <dbReference type="SAM" id="MobiDB-lite"/>
    </source>
</evidence>
<dbReference type="GO" id="GO:0019985">
    <property type="term" value="P:translesion synthesis"/>
    <property type="evidence" value="ECO:0007669"/>
    <property type="project" value="TreeGrafter"/>
</dbReference>
<proteinExistence type="inferred from homology"/>
<name>A0A3G4ZRF2_9VIRU</name>
<feature type="region of interest" description="Disordered" evidence="3">
    <location>
        <begin position="362"/>
        <end position="402"/>
    </location>
</feature>
<dbReference type="Pfam" id="PF02747">
    <property type="entry name" value="PCNA_C"/>
    <property type="match status" value="1"/>
</dbReference>
<feature type="compositionally biased region" description="Basic and acidic residues" evidence="3">
    <location>
        <begin position="104"/>
        <end position="113"/>
    </location>
</feature>
<dbReference type="CDD" id="cd00577">
    <property type="entry name" value="PCNA"/>
    <property type="match status" value="1"/>
</dbReference>
<dbReference type="InterPro" id="IPR000730">
    <property type="entry name" value="Pr_cel_nuc_antig"/>
</dbReference>
<dbReference type="GO" id="GO:0003677">
    <property type="term" value="F:DNA binding"/>
    <property type="evidence" value="ECO:0007669"/>
    <property type="project" value="UniProtKB-KW"/>
</dbReference>
<gene>
    <name evidence="6" type="ORF">Terrestrivirus4_221</name>
</gene>
<keyword evidence="2" id="KW-0238">DNA-binding</keyword>
<evidence type="ECO:0000313" key="6">
    <source>
        <dbReference type="EMBL" id="AYV76173.1"/>
    </source>
</evidence>
<dbReference type="GO" id="GO:0006275">
    <property type="term" value="P:regulation of DNA replication"/>
    <property type="evidence" value="ECO:0007669"/>
    <property type="project" value="InterPro"/>
</dbReference>
<dbReference type="GO" id="GO:0006298">
    <property type="term" value="P:mismatch repair"/>
    <property type="evidence" value="ECO:0007669"/>
    <property type="project" value="TreeGrafter"/>
</dbReference>
<feature type="domain" description="Proliferating cell nuclear antigen PCNA C-terminal" evidence="5">
    <location>
        <begin position="227"/>
        <end position="347"/>
    </location>
</feature>
<dbReference type="EMBL" id="MK071982">
    <property type="protein sequence ID" value="AYV76173.1"/>
    <property type="molecule type" value="Genomic_DNA"/>
</dbReference>
<dbReference type="PANTHER" id="PTHR11352">
    <property type="entry name" value="PROLIFERATING CELL NUCLEAR ANTIGEN"/>
    <property type="match status" value="1"/>
</dbReference>
<organism evidence="6">
    <name type="scientific">Terrestrivirus sp</name>
    <dbReference type="NCBI Taxonomy" id="2487775"/>
    <lineage>
        <taxon>Viruses</taxon>
        <taxon>Varidnaviria</taxon>
        <taxon>Bamfordvirae</taxon>
        <taxon>Nucleocytoviricota</taxon>
        <taxon>Megaviricetes</taxon>
        <taxon>Imitervirales</taxon>
        <taxon>Mimiviridae</taxon>
        <taxon>Klosneuvirinae</taxon>
    </lineage>
</organism>
<protein>
    <submittedName>
        <fullName evidence="6">Proliferating cell nuclear antigen</fullName>
    </submittedName>
</protein>
<feature type="domain" description="Proliferating cell nuclear antigen PCNA N-terminal" evidence="4">
    <location>
        <begin position="131"/>
        <end position="223"/>
    </location>
</feature>